<name>A0A8X8VW83_SALSN</name>
<gene>
    <name evidence="7" type="ORF">SASPL_156793</name>
</gene>
<dbReference type="SUPFAM" id="SSF55486">
    <property type="entry name" value="Metalloproteases ('zincins'), catalytic domain"/>
    <property type="match status" value="1"/>
</dbReference>
<dbReference type="EMBL" id="PNBA02000557">
    <property type="protein sequence ID" value="KAG6383454.1"/>
    <property type="molecule type" value="Genomic_DNA"/>
</dbReference>
<dbReference type="AlphaFoldDB" id="A0A8X8VW83"/>
<evidence type="ECO:0000256" key="1">
    <source>
        <dbReference type="ARBA" id="ARBA00004123"/>
    </source>
</evidence>
<evidence type="ECO:0000256" key="5">
    <source>
        <dbReference type="ARBA" id="ARBA00023242"/>
    </source>
</evidence>
<dbReference type="InterPro" id="IPR015300">
    <property type="entry name" value="DNA-bd_pseudobarrel_sf"/>
</dbReference>
<reference evidence="7" key="2">
    <citation type="submission" date="2020-08" db="EMBL/GenBank/DDBJ databases">
        <title>Plant Genome Project.</title>
        <authorList>
            <person name="Zhang R.-G."/>
        </authorList>
    </citation>
    <scope>NUCLEOTIDE SEQUENCE</scope>
    <source>
        <strain evidence="7">Huo1</strain>
        <tissue evidence="7">Leaf</tissue>
    </source>
</reference>
<evidence type="ECO:0000256" key="4">
    <source>
        <dbReference type="ARBA" id="ARBA00023163"/>
    </source>
</evidence>
<dbReference type="SUPFAM" id="SSF101936">
    <property type="entry name" value="DNA-binding pseudobarrel domain"/>
    <property type="match status" value="1"/>
</dbReference>
<protein>
    <recommendedName>
        <fullName evidence="6">Oligopeptidase A N-terminal domain-containing protein</fullName>
    </recommendedName>
</protein>
<keyword evidence="5" id="KW-0539">Nucleus</keyword>
<comment type="caution">
    <text evidence="7">The sequence shown here is derived from an EMBL/GenBank/DDBJ whole genome shotgun (WGS) entry which is preliminary data.</text>
</comment>
<organism evidence="7">
    <name type="scientific">Salvia splendens</name>
    <name type="common">Scarlet sage</name>
    <dbReference type="NCBI Taxonomy" id="180675"/>
    <lineage>
        <taxon>Eukaryota</taxon>
        <taxon>Viridiplantae</taxon>
        <taxon>Streptophyta</taxon>
        <taxon>Embryophyta</taxon>
        <taxon>Tracheophyta</taxon>
        <taxon>Spermatophyta</taxon>
        <taxon>Magnoliopsida</taxon>
        <taxon>eudicotyledons</taxon>
        <taxon>Gunneridae</taxon>
        <taxon>Pentapetalae</taxon>
        <taxon>asterids</taxon>
        <taxon>lamiids</taxon>
        <taxon>Lamiales</taxon>
        <taxon>Lamiaceae</taxon>
        <taxon>Nepetoideae</taxon>
        <taxon>Mentheae</taxon>
        <taxon>Salviinae</taxon>
        <taxon>Salvia</taxon>
        <taxon>Salvia subgen. Calosphace</taxon>
        <taxon>core Calosphace</taxon>
    </lineage>
</organism>
<evidence type="ECO:0000313" key="7">
    <source>
        <dbReference type="EMBL" id="KAG6383454.1"/>
    </source>
</evidence>
<dbReference type="GO" id="GO:0003677">
    <property type="term" value="F:DNA binding"/>
    <property type="evidence" value="ECO:0007669"/>
    <property type="project" value="UniProtKB-KW"/>
</dbReference>
<evidence type="ECO:0000313" key="8">
    <source>
        <dbReference type="Proteomes" id="UP000298416"/>
    </source>
</evidence>
<dbReference type="Gene3D" id="1.10.1370.40">
    <property type="match status" value="1"/>
</dbReference>
<evidence type="ECO:0000256" key="2">
    <source>
        <dbReference type="ARBA" id="ARBA00023015"/>
    </source>
</evidence>
<keyword evidence="3" id="KW-0238">DNA-binding</keyword>
<sequence>MAAGENPLLQDFIFPPYDVIEPNHICPAIETLLIELEKDLDELEKTVEPTWPGLVVPLEKIIDRLSVVWGIVNHLNSVKDCPQLRAAIQLVQNFPRGFCKKHMTMISSEWVGAYFTGEEQTWQMVLRNKNGKIRTKRGWKRFLTDNCIRADFHERISYCMLKLNKCVRTGGISSTAVVVPIMAKFGEYQ</sequence>
<reference evidence="7" key="1">
    <citation type="submission" date="2018-01" db="EMBL/GenBank/DDBJ databases">
        <authorList>
            <person name="Mao J.F."/>
        </authorList>
    </citation>
    <scope>NUCLEOTIDE SEQUENCE</scope>
    <source>
        <strain evidence="7">Huo1</strain>
        <tissue evidence="7">Leaf</tissue>
    </source>
</reference>
<dbReference type="InterPro" id="IPR045666">
    <property type="entry name" value="OpdA_N"/>
</dbReference>
<keyword evidence="8" id="KW-1185">Reference proteome</keyword>
<keyword evidence="4" id="KW-0804">Transcription</keyword>
<evidence type="ECO:0000259" key="6">
    <source>
        <dbReference type="Pfam" id="PF19310"/>
    </source>
</evidence>
<comment type="subcellular location">
    <subcellularLocation>
        <location evidence="1">Nucleus</location>
    </subcellularLocation>
</comment>
<dbReference type="GO" id="GO:0005634">
    <property type="term" value="C:nucleus"/>
    <property type="evidence" value="ECO:0007669"/>
    <property type="project" value="UniProtKB-SubCell"/>
</dbReference>
<keyword evidence="2" id="KW-0805">Transcription regulation</keyword>
<evidence type="ECO:0000256" key="3">
    <source>
        <dbReference type="ARBA" id="ARBA00023125"/>
    </source>
</evidence>
<proteinExistence type="predicted"/>
<dbReference type="Pfam" id="PF19310">
    <property type="entry name" value="TOP_N"/>
    <property type="match status" value="1"/>
</dbReference>
<dbReference type="Proteomes" id="UP000298416">
    <property type="component" value="Unassembled WGS sequence"/>
</dbReference>
<feature type="domain" description="Oligopeptidase A N-terminal" evidence="6">
    <location>
        <begin position="29"/>
        <end position="93"/>
    </location>
</feature>
<accession>A0A8X8VW83</accession>